<dbReference type="EMBL" id="PFFY01000225">
    <property type="protein sequence ID" value="PIW32979.1"/>
    <property type="molecule type" value="Genomic_DNA"/>
</dbReference>
<proteinExistence type="predicted"/>
<name>A0A2M7GY67_9BACT</name>
<sequence length="380" mass="42592">LALNIPEYESEADDAGRFTHQCKLTAIGKDVFKDAYGYQTKRLIVDTTADWNAGEKNGITVVDEIHPTGQQKKGYIEPHFGTLQSISSFYSQQSYIGMEWAPAGYFNGNREHDKPIFDKIIARALTPDGPRSCPYLSCPAVGAVSNTGPYGSGSWGASRGTMTISVPKVIDGKDVNIKRIGYVPRGADSYGSFIHYMRSTPGGGTFDSHTGQDPNYYDDIGSLPAGTPGVWTYVIGSGAMEFAHEEGDYYKFHFAIRREHNENPSYYWDKMYWGGYPGYCWMIAGICRVDTSCNFYNRKVDYLIEDNGIWNKTFSNITEDKYNTPTSSSHQGSGGSLSGNWVDGNWKVAIDFPYEEGEPTTWFDRFRYDFKEKKTEENPA</sequence>
<organism evidence="1 2">
    <name type="scientific">bacterium (Candidatus Ratteibacteria) CG15_BIG_FIL_POST_REV_8_21_14_020_41_12</name>
    <dbReference type="NCBI Taxonomy" id="2014291"/>
    <lineage>
        <taxon>Bacteria</taxon>
        <taxon>Candidatus Ratteibacteria</taxon>
    </lineage>
</organism>
<dbReference type="AlphaFoldDB" id="A0A2M7GY67"/>
<accession>A0A2M7GY67</accession>
<gene>
    <name evidence="1" type="ORF">COW28_04840</name>
</gene>
<protein>
    <submittedName>
        <fullName evidence="1">Uncharacterized protein</fullName>
    </submittedName>
</protein>
<evidence type="ECO:0000313" key="2">
    <source>
        <dbReference type="Proteomes" id="UP000230025"/>
    </source>
</evidence>
<feature type="non-terminal residue" evidence="1">
    <location>
        <position position="1"/>
    </location>
</feature>
<evidence type="ECO:0000313" key="1">
    <source>
        <dbReference type="EMBL" id="PIW32979.1"/>
    </source>
</evidence>
<dbReference type="Proteomes" id="UP000230025">
    <property type="component" value="Unassembled WGS sequence"/>
</dbReference>
<comment type="caution">
    <text evidence="1">The sequence shown here is derived from an EMBL/GenBank/DDBJ whole genome shotgun (WGS) entry which is preliminary data.</text>
</comment>
<reference evidence="2" key="1">
    <citation type="submission" date="2017-09" db="EMBL/GenBank/DDBJ databases">
        <title>Depth-based differentiation of microbial function through sediment-hosted aquifers and enrichment of novel symbionts in the deep terrestrial subsurface.</title>
        <authorList>
            <person name="Probst A.J."/>
            <person name="Ladd B."/>
            <person name="Jarett J.K."/>
            <person name="Geller-Mcgrath D.E."/>
            <person name="Sieber C.M.K."/>
            <person name="Emerson J.B."/>
            <person name="Anantharaman K."/>
            <person name="Thomas B.C."/>
            <person name="Malmstrom R."/>
            <person name="Stieglmeier M."/>
            <person name="Klingl A."/>
            <person name="Woyke T."/>
            <person name="Ryan C.M."/>
            <person name="Banfield J.F."/>
        </authorList>
    </citation>
    <scope>NUCLEOTIDE SEQUENCE [LARGE SCALE GENOMIC DNA]</scope>
</reference>